<accession>A0A7X5V2P9</accession>
<evidence type="ECO:0000313" key="2">
    <source>
        <dbReference type="EMBL" id="NIJ66460.1"/>
    </source>
</evidence>
<gene>
    <name evidence="2" type="ORF">FHR20_003433</name>
</gene>
<keyword evidence="1" id="KW-0732">Signal</keyword>
<feature type="signal peptide" evidence="1">
    <location>
        <begin position="1"/>
        <end position="22"/>
    </location>
</feature>
<evidence type="ECO:0000313" key="3">
    <source>
        <dbReference type="Proteomes" id="UP000564677"/>
    </source>
</evidence>
<protein>
    <submittedName>
        <fullName evidence="2">Uncharacterized protein</fullName>
    </submittedName>
</protein>
<name>A0A7X5V2P9_9SPHN</name>
<dbReference type="EMBL" id="JAASQV010000003">
    <property type="protein sequence ID" value="NIJ66460.1"/>
    <property type="molecule type" value="Genomic_DNA"/>
</dbReference>
<organism evidence="2 3">
    <name type="scientific">Sphingomonas leidyi</name>
    <dbReference type="NCBI Taxonomy" id="68569"/>
    <lineage>
        <taxon>Bacteria</taxon>
        <taxon>Pseudomonadati</taxon>
        <taxon>Pseudomonadota</taxon>
        <taxon>Alphaproteobacteria</taxon>
        <taxon>Sphingomonadales</taxon>
        <taxon>Sphingomonadaceae</taxon>
        <taxon>Sphingomonas</taxon>
    </lineage>
</organism>
<sequence>MILSLMAFAGLCIAVQDVPAAAAMPAPAAAAASTPLLVTLPRDTPVELIATREVSTADAKPGTPIKLQVRRAVLIGDRAVIPAGTQAWGEVVTATDAGGLGKSGKMTARLKHIQLGDVAIPIDGEISSKGRTGSVAGAVLTGGLVGLFHRGNNAKIKAGEIVSSFVTEDVVLDFSGAAVKRVPAAETVAAPAAPVAGT</sequence>
<dbReference type="RefSeq" id="WP_167300795.1">
    <property type="nucleotide sequence ID" value="NZ_JAASQV010000003.1"/>
</dbReference>
<dbReference type="AlphaFoldDB" id="A0A7X5V2P9"/>
<evidence type="ECO:0000256" key="1">
    <source>
        <dbReference type="SAM" id="SignalP"/>
    </source>
</evidence>
<proteinExistence type="predicted"/>
<feature type="chain" id="PRO_5031446679" evidence="1">
    <location>
        <begin position="23"/>
        <end position="198"/>
    </location>
</feature>
<keyword evidence="3" id="KW-1185">Reference proteome</keyword>
<reference evidence="2 3" key="1">
    <citation type="submission" date="2020-03" db="EMBL/GenBank/DDBJ databases">
        <title>Genomic Encyclopedia of Type Strains, Phase IV (KMG-IV): sequencing the most valuable type-strain genomes for metagenomic binning, comparative biology and taxonomic classification.</title>
        <authorList>
            <person name="Goeker M."/>
        </authorList>
    </citation>
    <scope>NUCLEOTIDE SEQUENCE [LARGE SCALE GENOMIC DNA]</scope>
    <source>
        <strain evidence="2 3">DSM 4733</strain>
    </source>
</reference>
<comment type="caution">
    <text evidence="2">The sequence shown here is derived from an EMBL/GenBank/DDBJ whole genome shotgun (WGS) entry which is preliminary data.</text>
</comment>
<dbReference type="Proteomes" id="UP000564677">
    <property type="component" value="Unassembled WGS sequence"/>
</dbReference>